<feature type="transmembrane region" description="Helical" evidence="2">
    <location>
        <begin position="824"/>
        <end position="841"/>
    </location>
</feature>
<evidence type="ECO:0000256" key="2">
    <source>
        <dbReference type="SAM" id="Phobius"/>
    </source>
</evidence>
<evidence type="ECO:0000259" key="3">
    <source>
        <dbReference type="Pfam" id="PF00122"/>
    </source>
</evidence>
<feature type="transmembrane region" description="Helical" evidence="2">
    <location>
        <begin position="853"/>
        <end position="880"/>
    </location>
</feature>
<dbReference type="PANTHER" id="PTHR42861">
    <property type="entry name" value="CALCIUM-TRANSPORTING ATPASE"/>
    <property type="match status" value="1"/>
</dbReference>
<feature type="region of interest" description="Disordered" evidence="1">
    <location>
        <begin position="431"/>
        <end position="535"/>
    </location>
</feature>
<evidence type="ECO:0000313" key="4">
    <source>
        <dbReference type="EMBL" id="KAJ4461013.1"/>
    </source>
</evidence>
<feature type="transmembrane region" description="Helical" evidence="2">
    <location>
        <begin position="6"/>
        <end position="24"/>
    </location>
</feature>
<feature type="region of interest" description="Disordered" evidence="1">
    <location>
        <begin position="377"/>
        <end position="402"/>
    </location>
</feature>
<dbReference type="InterPro" id="IPR059000">
    <property type="entry name" value="ATPase_P-type_domA"/>
</dbReference>
<evidence type="ECO:0000256" key="1">
    <source>
        <dbReference type="SAM" id="MobiDB-lite"/>
    </source>
</evidence>
<protein>
    <submittedName>
        <fullName evidence="4">Ion-transporting P-type ATPase</fullName>
    </submittedName>
</protein>
<accession>A0ABQ8URP9</accession>
<keyword evidence="2" id="KW-1133">Transmembrane helix</keyword>
<dbReference type="SUPFAM" id="SSF81653">
    <property type="entry name" value="Calcium ATPase, transduction domain A"/>
    <property type="match status" value="1"/>
</dbReference>
<keyword evidence="2" id="KW-0812">Transmembrane</keyword>
<dbReference type="Gene3D" id="2.70.150.10">
    <property type="entry name" value="Calcium-transporting ATPase, cytoplasmic transduction domain A"/>
    <property type="match status" value="1"/>
</dbReference>
<dbReference type="InterPro" id="IPR008250">
    <property type="entry name" value="ATPase_P-typ_transduc_dom_A_sf"/>
</dbReference>
<feature type="compositionally biased region" description="Low complexity" evidence="1">
    <location>
        <begin position="474"/>
        <end position="490"/>
    </location>
</feature>
<keyword evidence="5" id="KW-1185">Reference proteome</keyword>
<gene>
    <name evidence="4" type="ORF">PAPYR_2448</name>
</gene>
<sequence>MSSFWMLFVLLVLNVGVTAFQEILSVSCLKALRFDTLDGCKSVVFRAGLWVSVPWRDVKKGETVYLSGGSVIFDDALILHVYEDPIVDESMITGDINPHPKTEGDHLPAGSFVLVCHSWVLSGSSAHQRTFQAGSFTGVVEAETHPPLALAQHSITLDSALGPLKTPITRVGSTLLVLSIMCLVAVLVFTPWSDNPFITNLSYSLSLMLAALPLAPQNTVATILAVSARALVLRDRRIAFNNLGALTALADMDCLIVGVPDVLAEDRVPSVLFSLLPECNRAMQTPARPRTILREAALASFPFPRSTPMDVAIRRILYPREGTQWTDEYRAAEVPRPEGRPRLRRFSQALLTSLVRDDSARLAAGDRWMAGGRRGSVAGVGAPIQPTTAMGSGHGRRQEGEVMAAATTQQVLPPPLLLQPQQQPFDRLMVAEGEDRGPPSPLDADSDDRRNAGPPPPFRDTAGDGHSHEPAPQPSQSFPGAAQAASPAQALTTHAGMVGTDHRAAPPFRLAVPSPADADLDAADVDGDDNGDGDAGLGAGTLATLGDALQRRYLVEGRFRRGPDMVEALVYDRRTRERYRLVKGPARPILSLLSDPSRHHALLDQLEAARSIHGLIFHALARAACRGPTEGVWELVGVLPLAFAPSLSLRAHRTIRGLREIRVDVWVFTCAPLQVAVGLCGELEGGGQVGTPETLLRAPLAAGRLHIGADITPEMKATCVAKLQAAGHSVGLVPEDHRDALAESQARLTLTGPGASNLERVRADVVLSDAGAVGTLAQTVVTARLILQRAHGYVLSRIAVTVQLLVFFTAAIFAWGIAPAPRELILIALLNTVVAALGWMDRIAGRAGDPVRWTLGTTALLGVVMGLWMAGSALFMVVFLQMDTTGGAWPVFSWTWARIQTPIDPDLLGTAGWFHLATLGLLGTLTLRLGSWGPFWPPPSLVFLSAVLVLIAAVILIAGTGVLGSRLPWAVIGGLLGYTVIAWIVDEFVRWAMVCLARRAARSGGARGIRRGSGSWALQQQQPTQR</sequence>
<comment type="caution">
    <text evidence="4">The sequence shown here is derived from an EMBL/GenBank/DDBJ whole genome shotgun (WGS) entry which is preliminary data.</text>
</comment>
<feature type="transmembrane region" description="Helical" evidence="2">
    <location>
        <begin position="969"/>
        <end position="989"/>
    </location>
</feature>
<dbReference type="Pfam" id="PF00122">
    <property type="entry name" value="E1-E2_ATPase"/>
    <property type="match status" value="1"/>
</dbReference>
<dbReference type="InterPro" id="IPR023299">
    <property type="entry name" value="ATPase_P-typ_cyto_dom_N"/>
</dbReference>
<dbReference type="SUPFAM" id="SSF81665">
    <property type="entry name" value="Calcium ATPase, transmembrane domain M"/>
    <property type="match status" value="1"/>
</dbReference>
<feature type="region of interest" description="Disordered" evidence="1">
    <location>
        <begin position="1006"/>
        <end position="1026"/>
    </location>
</feature>
<dbReference type="Gene3D" id="1.20.1110.10">
    <property type="entry name" value="Calcium-transporting ATPase, transmembrane domain"/>
    <property type="match status" value="2"/>
</dbReference>
<proteinExistence type="predicted"/>
<keyword evidence="2" id="KW-0472">Membrane</keyword>
<feature type="domain" description="P-type ATPase A" evidence="3">
    <location>
        <begin position="42"/>
        <end position="114"/>
    </location>
</feature>
<feature type="transmembrane region" description="Helical" evidence="2">
    <location>
        <begin position="911"/>
        <end position="929"/>
    </location>
</feature>
<dbReference type="InterPro" id="IPR023214">
    <property type="entry name" value="HAD_sf"/>
</dbReference>
<name>A0ABQ8URP9_9EUKA</name>
<feature type="transmembrane region" description="Helical" evidence="2">
    <location>
        <begin position="205"/>
        <end position="228"/>
    </location>
</feature>
<dbReference type="Proteomes" id="UP001141327">
    <property type="component" value="Unassembled WGS sequence"/>
</dbReference>
<dbReference type="InterPro" id="IPR023298">
    <property type="entry name" value="ATPase_P-typ_TM_dom_sf"/>
</dbReference>
<feature type="transmembrane region" description="Helical" evidence="2">
    <location>
        <begin position="941"/>
        <end position="963"/>
    </location>
</feature>
<organism evidence="4 5">
    <name type="scientific">Paratrimastix pyriformis</name>
    <dbReference type="NCBI Taxonomy" id="342808"/>
    <lineage>
        <taxon>Eukaryota</taxon>
        <taxon>Metamonada</taxon>
        <taxon>Preaxostyla</taxon>
        <taxon>Paratrimastigidae</taxon>
        <taxon>Paratrimastix</taxon>
    </lineage>
</organism>
<reference evidence="4" key="1">
    <citation type="journal article" date="2022" name="bioRxiv">
        <title>Genomics of Preaxostyla Flagellates Illuminates Evolutionary Transitions and the Path Towards Mitochondrial Loss.</title>
        <authorList>
            <person name="Novak L.V.F."/>
            <person name="Treitli S.C."/>
            <person name="Pyrih J."/>
            <person name="Halakuc P."/>
            <person name="Pipaliya S.V."/>
            <person name="Vacek V."/>
            <person name="Brzon O."/>
            <person name="Soukal P."/>
            <person name="Eme L."/>
            <person name="Dacks J.B."/>
            <person name="Karnkowska A."/>
            <person name="Elias M."/>
            <person name="Hampl V."/>
        </authorList>
    </citation>
    <scope>NUCLEOTIDE SEQUENCE</scope>
    <source>
        <strain evidence="4">RCP-MX</strain>
    </source>
</reference>
<feature type="transmembrane region" description="Helical" evidence="2">
    <location>
        <begin position="175"/>
        <end position="193"/>
    </location>
</feature>
<evidence type="ECO:0000313" key="5">
    <source>
        <dbReference type="Proteomes" id="UP001141327"/>
    </source>
</evidence>
<feature type="compositionally biased region" description="Acidic residues" evidence="1">
    <location>
        <begin position="518"/>
        <end position="532"/>
    </location>
</feature>
<feature type="transmembrane region" description="Helical" evidence="2">
    <location>
        <begin position="794"/>
        <end position="818"/>
    </location>
</feature>
<dbReference type="Gene3D" id="3.40.1110.10">
    <property type="entry name" value="Calcium-transporting ATPase, cytoplasmic domain N"/>
    <property type="match status" value="2"/>
</dbReference>
<dbReference type="EMBL" id="JAPMOS010000009">
    <property type="protein sequence ID" value="KAJ4461013.1"/>
    <property type="molecule type" value="Genomic_DNA"/>
</dbReference>
<dbReference type="Gene3D" id="3.40.50.1000">
    <property type="entry name" value="HAD superfamily/HAD-like"/>
    <property type="match status" value="2"/>
</dbReference>